<evidence type="ECO:0000313" key="8">
    <source>
        <dbReference type="Proteomes" id="UP000639338"/>
    </source>
</evidence>
<evidence type="ECO:0000256" key="5">
    <source>
        <dbReference type="SAM" id="Phobius"/>
    </source>
</evidence>
<comment type="subcellular location">
    <subcellularLocation>
        <location evidence="1">Nucleus</location>
    </subcellularLocation>
</comment>
<keyword evidence="5" id="KW-0472">Membrane</keyword>
<dbReference type="PANTHER" id="PTHR16516">
    <property type="entry name" value="AGAP007109-PA"/>
    <property type="match status" value="1"/>
</dbReference>
<name>A0A835CQ35_APHGI</name>
<dbReference type="GO" id="GO:0005634">
    <property type="term" value="C:nucleus"/>
    <property type="evidence" value="ECO:0007669"/>
    <property type="project" value="UniProtKB-SubCell"/>
</dbReference>
<keyword evidence="5" id="KW-0812">Transmembrane</keyword>
<feature type="region of interest" description="Disordered" evidence="4">
    <location>
        <begin position="149"/>
        <end position="169"/>
    </location>
</feature>
<feature type="compositionally biased region" description="Basic and acidic residues" evidence="4">
    <location>
        <begin position="375"/>
        <end position="391"/>
    </location>
</feature>
<dbReference type="InterPro" id="IPR013087">
    <property type="entry name" value="Znf_C2H2_type"/>
</dbReference>
<reference evidence="7 8" key="1">
    <citation type="submission" date="2020-08" db="EMBL/GenBank/DDBJ databases">
        <title>Aphidius gifuensis genome sequencing and assembly.</title>
        <authorList>
            <person name="Du Z."/>
        </authorList>
    </citation>
    <scope>NUCLEOTIDE SEQUENCE [LARGE SCALE GENOMIC DNA]</scope>
    <source>
        <strain evidence="7">YNYX2018</strain>
        <tissue evidence="7">Adults</tissue>
    </source>
</reference>
<feature type="transmembrane region" description="Helical" evidence="5">
    <location>
        <begin position="50"/>
        <end position="73"/>
    </location>
</feature>
<gene>
    <name evidence="7" type="ORF">HCN44_010663</name>
</gene>
<proteinExistence type="predicted"/>
<dbReference type="AlphaFoldDB" id="A0A835CQ35"/>
<feature type="compositionally biased region" description="Low complexity" evidence="4">
    <location>
        <begin position="427"/>
        <end position="444"/>
    </location>
</feature>
<dbReference type="SUPFAM" id="SSF57667">
    <property type="entry name" value="beta-beta-alpha zinc fingers"/>
    <property type="match status" value="1"/>
</dbReference>
<keyword evidence="3" id="KW-0479">Metal-binding</keyword>
<dbReference type="InterPro" id="IPR052296">
    <property type="entry name" value="TR-Histone_Methyltrans"/>
</dbReference>
<evidence type="ECO:0000259" key="6">
    <source>
        <dbReference type="PROSITE" id="PS50157"/>
    </source>
</evidence>
<accession>A0A835CQ35</accession>
<dbReference type="InterPro" id="IPR036236">
    <property type="entry name" value="Znf_C2H2_sf"/>
</dbReference>
<comment type="caution">
    <text evidence="7">The sequence shown here is derived from an EMBL/GenBank/DDBJ whole genome shotgun (WGS) entry which is preliminary data.</text>
</comment>
<keyword evidence="8" id="KW-1185">Reference proteome</keyword>
<evidence type="ECO:0000256" key="2">
    <source>
        <dbReference type="ARBA" id="ARBA00023242"/>
    </source>
</evidence>
<dbReference type="PROSITE" id="PS00028">
    <property type="entry name" value="ZINC_FINGER_C2H2_1"/>
    <property type="match status" value="2"/>
</dbReference>
<evidence type="ECO:0000313" key="7">
    <source>
        <dbReference type="EMBL" id="KAF7991862.1"/>
    </source>
</evidence>
<evidence type="ECO:0000256" key="4">
    <source>
        <dbReference type="SAM" id="MobiDB-lite"/>
    </source>
</evidence>
<dbReference type="Gene3D" id="3.30.160.60">
    <property type="entry name" value="Classic Zinc Finger"/>
    <property type="match status" value="1"/>
</dbReference>
<organism evidence="7 8">
    <name type="scientific">Aphidius gifuensis</name>
    <name type="common">Parasitoid wasp</name>
    <dbReference type="NCBI Taxonomy" id="684658"/>
    <lineage>
        <taxon>Eukaryota</taxon>
        <taxon>Metazoa</taxon>
        <taxon>Ecdysozoa</taxon>
        <taxon>Arthropoda</taxon>
        <taxon>Hexapoda</taxon>
        <taxon>Insecta</taxon>
        <taxon>Pterygota</taxon>
        <taxon>Neoptera</taxon>
        <taxon>Endopterygota</taxon>
        <taxon>Hymenoptera</taxon>
        <taxon>Apocrita</taxon>
        <taxon>Ichneumonoidea</taxon>
        <taxon>Braconidae</taxon>
        <taxon>Aphidiinae</taxon>
        <taxon>Aphidius</taxon>
    </lineage>
</organism>
<dbReference type="GO" id="GO:0008270">
    <property type="term" value="F:zinc ion binding"/>
    <property type="evidence" value="ECO:0007669"/>
    <property type="project" value="UniProtKB-KW"/>
</dbReference>
<feature type="compositionally biased region" description="Low complexity" evidence="4">
    <location>
        <begin position="193"/>
        <end position="207"/>
    </location>
</feature>
<keyword evidence="3" id="KW-0863">Zinc-finger</keyword>
<feature type="domain" description="C2H2-type" evidence="6">
    <location>
        <begin position="351"/>
        <end position="378"/>
    </location>
</feature>
<dbReference type="Proteomes" id="UP000639338">
    <property type="component" value="Unassembled WGS sequence"/>
</dbReference>
<evidence type="ECO:0000256" key="1">
    <source>
        <dbReference type="ARBA" id="ARBA00004123"/>
    </source>
</evidence>
<dbReference type="EMBL" id="JACMRX010000004">
    <property type="protein sequence ID" value="KAF7991862.1"/>
    <property type="molecule type" value="Genomic_DNA"/>
</dbReference>
<keyword evidence="3" id="KW-0862">Zinc</keyword>
<dbReference type="GO" id="GO:0006355">
    <property type="term" value="P:regulation of DNA-templated transcription"/>
    <property type="evidence" value="ECO:0007669"/>
    <property type="project" value="TreeGrafter"/>
</dbReference>
<feature type="compositionally biased region" description="Basic and acidic residues" evidence="4">
    <location>
        <begin position="412"/>
        <end position="426"/>
    </location>
</feature>
<dbReference type="OrthoDB" id="5814089at2759"/>
<keyword evidence="5" id="KW-1133">Transmembrane helix</keyword>
<protein>
    <recommendedName>
        <fullName evidence="6">C2H2-type domain-containing protein</fullName>
    </recommendedName>
</protein>
<sequence>MRTLASITGDQLPYVRRSRTTPLQPPLLHPLISNFDIYLMMMKTISITDIHLVLLNYLTCSFIKIYMFFFLYIKLVENCSTQKWARTSKRSFDVAFLVAPDEKLTRRQRINYPIIDTSQSFNQSVSPSSISPPVNDNCFRGFTSILNHHNQHNQHSNNNHQQHHHHNQDDIISSRSAFTKVNSLSSYDESRSPQRSSPGSPPIGGTITPPTCSIKNFKYGSFSAVAVAAAAAAAAAAATTATTTTTTPYSFIQNGHVDKNINSTTPPTTITTTATTTTATTSSITDAIKLRKITTNLIEQSTAAAAVYSNLSYPPISVFPTAPTTPRHFLGVNGVTGLLPPSFALSLPAQNVCAKCNLSFRMTSDLVYHMRSHHKNESVGESSRRRREEKLRCPVCDESFRERHHLTRHMTAHQDKDSDVVVDHHQQQLSQRQSSSSSSTSTTLINKRRTTSGLSVIHGAK</sequence>
<feature type="region of interest" description="Disordered" evidence="4">
    <location>
        <begin position="182"/>
        <end position="207"/>
    </location>
</feature>
<feature type="region of interest" description="Disordered" evidence="4">
    <location>
        <begin position="411"/>
        <end position="461"/>
    </location>
</feature>
<dbReference type="PROSITE" id="PS50157">
    <property type="entry name" value="ZINC_FINGER_C2H2_2"/>
    <property type="match status" value="2"/>
</dbReference>
<feature type="domain" description="C2H2-type" evidence="6">
    <location>
        <begin position="391"/>
        <end position="418"/>
    </location>
</feature>
<dbReference type="PANTHER" id="PTHR16516:SF4">
    <property type="entry name" value="C2H2-TYPE DOMAIN-CONTAINING PROTEIN"/>
    <property type="match status" value="1"/>
</dbReference>
<evidence type="ECO:0000256" key="3">
    <source>
        <dbReference type="PROSITE-ProRule" id="PRU00042"/>
    </source>
</evidence>
<keyword evidence="2" id="KW-0539">Nucleus</keyword>
<dbReference type="SMART" id="SM00355">
    <property type="entry name" value="ZnF_C2H2"/>
    <property type="match status" value="2"/>
</dbReference>
<feature type="region of interest" description="Disordered" evidence="4">
    <location>
        <begin position="372"/>
        <end position="391"/>
    </location>
</feature>